<name>A0A937FUV6_9BACT</name>
<dbReference type="EMBL" id="JAEUGD010000014">
    <property type="protein sequence ID" value="MBL6445423.1"/>
    <property type="molecule type" value="Genomic_DNA"/>
</dbReference>
<sequence>MEYVNIGIGLFRIACGFLVKKYPSLISGYNTISQKKKVNIDGLSTWIRNAI</sequence>
<comment type="caution">
    <text evidence="1">The sequence shown here is derived from an EMBL/GenBank/DDBJ whole genome shotgun (WGS) entry which is preliminary data.</text>
</comment>
<protein>
    <submittedName>
        <fullName evidence="1">DUF3784 domain-containing protein</fullName>
    </submittedName>
</protein>
<keyword evidence="2" id="KW-1185">Reference proteome</keyword>
<proteinExistence type="predicted"/>
<dbReference type="Proteomes" id="UP000614216">
    <property type="component" value="Unassembled WGS sequence"/>
</dbReference>
<dbReference type="InterPro" id="IPR017259">
    <property type="entry name" value="UCP037672"/>
</dbReference>
<dbReference type="Pfam" id="PF12650">
    <property type="entry name" value="DUF3784"/>
    <property type="match status" value="1"/>
</dbReference>
<organism evidence="1 2">
    <name type="scientific">Fulvivirga marina</name>
    <dbReference type="NCBI Taxonomy" id="2494733"/>
    <lineage>
        <taxon>Bacteria</taxon>
        <taxon>Pseudomonadati</taxon>
        <taxon>Bacteroidota</taxon>
        <taxon>Cytophagia</taxon>
        <taxon>Cytophagales</taxon>
        <taxon>Fulvivirgaceae</taxon>
        <taxon>Fulvivirga</taxon>
    </lineage>
</organism>
<evidence type="ECO:0000313" key="2">
    <source>
        <dbReference type="Proteomes" id="UP000614216"/>
    </source>
</evidence>
<gene>
    <name evidence="1" type="ORF">JMN32_03840</name>
</gene>
<dbReference type="AlphaFoldDB" id="A0A937FUV6"/>
<dbReference type="RefSeq" id="WP_202854969.1">
    <property type="nucleotide sequence ID" value="NZ_JAEUGD010000014.1"/>
</dbReference>
<accession>A0A937FUV6</accession>
<reference evidence="1" key="1">
    <citation type="submission" date="2021-01" db="EMBL/GenBank/DDBJ databases">
        <title>Fulvivirga kasyanovii gen. nov., sp nov., a novel member of the phylum Bacteroidetes isolated from seawater in a mussel farm.</title>
        <authorList>
            <person name="Zhao L.-H."/>
            <person name="Wang Z.-J."/>
        </authorList>
    </citation>
    <scope>NUCLEOTIDE SEQUENCE</scope>
    <source>
        <strain evidence="1">29W222</strain>
    </source>
</reference>
<evidence type="ECO:0000313" key="1">
    <source>
        <dbReference type="EMBL" id="MBL6445423.1"/>
    </source>
</evidence>